<dbReference type="EMBL" id="CP066775">
    <property type="protein sequence ID" value="QQL51346.1"/>
    <property type="molecule type" value="Genomic_DNA"/>
</dbReference>
<gene>
    <name evidence="1" type="ORF">GO620_007850</name>
</gene>
<reference evidence="1 2" key="1">
    <citation type="submission" date="2020-12" db="EMBL/GenBank/DDBJ databases">
        <title>HMF7856_wgs.fasta genome submission.</title>
        <authorList>
            <person name="Kang H."/>
            <person name="Kim H."/>
            <person name="Joh K."/>
        </authorList>
    </citation>
    <scope>NUCLEOTIDE SEQUENCE [LARGE SCALE GENOMIC DNA]</scope>
    <source>
        <strain evidence="1 2">HMF7856</strain>
    </source>
</reference>
<dbReference type="Pfam" id="PF24716">
    <property type="entry name" value="WapI"/>
    <property type="match status" value="1"/>
</dbReference>
<accession>A0A6I4HYL2</accession>
<protein>
    <submittedName>
        <fullName evidence="1">Uncharacterized protein</fullName>
    </submittedName>
</protein>
<dbReference type="KEGG" id="mgik:GO620_007850"/>
<name>A0A6I4HYL2_9SPHI</name>
<dbReference type="InterPro" id="IPR056510">
    <property type="entry name" value="WapI"/>
</dbReference>
<evidence type="ECO:0000313" key="1">
    <source>
        <dbReference type="EMBL" id="QQL51346.1"/>
    </source>
</evidence>
<dbReference type="AlphaFoldDB" id="A0A6I4HYL2"/>
<sequence length="150" mass="16573">MKESFCVTNGVHKIEIIFGEVLGFPDTTTFLGGYDIKGLVNIKAGCFIGACAIWTSTGQMFELYTQLSKINNVLKGEVSFSNYYDDNLKFKLVYDSLGHVAVTGTLYESSEPENVLGFEFTTDQTFISKTVSQLSSIIKTYGDSRGIISR</sequence>
<keyword evidence="2" id="KW-1185">Reference proteome</keyword>
<proteinExistence type="predicted"/>
<organism evidence="1 2">
    <name type="scientific">Mucilaginibacter ginkgonis</name>
    <dbReference type="NCBI Taxonomy" id="2682091"/>
    <lineage>
        <taxon>Bacteria</taxon>
        <taxon>Pseudomonadati</taxon>
        <taxon>Bacteroidota</taxon>
        <taxon>Sphingobacteriia</taxon>
        <taxon>Sphingobacteriales</taxon>
        <taxon>Sphingobacteriaceae</taxon>
        <taxon>Mucilaginibacter</taxon>
    </lineage>
</organism>
<dbReference type="Proteomes" id="UP000429232">
    <property type="component" value="Chromosome"/>
</dbReference>
<dbReference type="RefSeq" id="WP_157524005.1">
    <property type="nucleotide sequence ID" value="NZ_CP066775.1"/>
</dbReference>
<evidence type="ECO:0000313" key="2">
    <source>
        <dbReference type="Proteomes" id="UP000429232"/>
    </source>
</evidence>